<evidence type="ECO:0000259" key="14">
    <source>
        <dbReference type="Pfam" id="PF12146"/>
    </source>
</evidence>
<dbReference type="EMBL" id="JALJOV010000305">
    <property type="protein sequence ID" value="KAK9864892.1"/>
    <property type="molecule type" value="Genomic_DNA"/>
</dbReference>
<keyword evidence="17" id="KW-1185">Reference proteome</keyword>
<keyword evidence="4" id="KW-0963">Cytoplasm</keyword>
<dbReference type="SUPFAM" id="SSF53335">
    <property type="entry name" value="S-adenosyl-L-methionine-dependent methyltransferases"/>
    <property type="match status" value="1"/>
</dbReference>
<dbReference type="PANTHER" id="PTHR11006">
    <property type="entry name" value="PROTEIN ARGININE N-METHYLTRANSFERASE"/>
    <property type="match status" value="1"/>
</dbReference>
<evidence type="ECO:0000256" key="2">
    <source>
        <dbReference type="ARBA" id="ARBA00004496"/>
    </source>
</evidence>
<dbReference type="Pfam" id="PF06325">
    <property type="entry name" value="PrmA"/>
    <property type="match status" value="1"/>
</dbReference>
<feature type="domain" description="Protein arginine N-methyltransferase" evidence="15">
    <location>
        <begin position="276"/>
        <end position="439"/>
    </location>
</feature>
<dbReference type="InterPro" id="IPR029063">
    <property type="entry name" value="SAM-dependent_MTases_sf"/>
</dbReference>
<dbReference type="SUPFAM" id="SSF53474">
    <property type="entry name" value="alpha/beta-Hydrolases"/>
    <property type="match status" value="1"/>
</dbReference>
<evidence type="ECO:0000256" key="10">
    <source>
        <dbReference type="ARBA" id="ARBA00023163"/>
    </source>
</evidence>
<dbReference type="GO" id="GO:0032259">
    <property type="term" value="P:methylation"/>
    <property type="evidence" value="ECO:0007669"/>
    <property type="project" value="UniProtKB-KW"/>
</dbReference>
<feature type="domain" description="Serine aminopeptidase S33" evidence="14">
    <location>
        <begin position="586"/>
        <end position="691"/>
    </location>
</feature>
<proteinExistence type="predicted"/>
<dbReference type="Pfam" id="PF12146">
    <property type="entry name" value="Hydrolase_4"/>
    <property type="match status" value="1"/>
</dbReference>
<keyword evidence="7 13" id="KW-0949">S-adenosyl-L-methionine</keyword>
<keyword evidence="6 13" id="KW-0808">Transferase</keyword>
<keyword evidence="10" id="KW-0804">Transcription</keyword>
<reference evidence="16 17" key="1">
    <citation type="journal article" date="2024" name="Nat. Commun.">
        <title>Phylogenomics reveals the evolutionary origins of lichenization in chlorophyte algae.</title>
        <authorList>
            <person name="Puginier C."/>
            <person name="Libourel C."/>
            <person name="Otte J."/>
            <person name="Skaloud P."/>
            <person name="Haon M."/>
            <person name="Grisel S."/>
            <person name="Petersen M."/>
            <person name="Berrin J.G."/>
            <person name="Delaux P.M."/>
            <person name="Dal Grande F."/>
            <person name="Keller J."/>
        </authorList>
    </citation>
    <scope>NUCLEOTIDE SEQUENCE [LARGE SCALE GENOMIC DNA]</scope>
    <source>
        <strain evidence="16 17">SAG 2523</strain>
    </source>
</reference>
<evidence type="ECO:0000313" key="17">
    <source>
        <dbReference type="Proteomes" id="UP001485043"/>
    </source>
</evidence>
<dbReference type="Gene3D" id="3.40.50.150">
    <property type="entry name" value="Vaccinia Virus protein VP39"/>
    <property type="match status" value="1"/>
</dbReference>
<dbReference type="PANTHER" id="PTHR11006:SF10">
    <property type="entry name" value="HISTONE-ARGININE METHYLTRANSFERASE CARMER-RELATED"/>
    <property type="match status" value="1"/>
</dbReference>
<evidence type="ECO:0000256" key="9">
    <source>
        <dbReference type="ARBA" id="ARBA00023015"/>
    </source>
</evidence>
<evidence type="ECO:0000256" key="4">
    <source>
        <dbReference type="ARBA" id="ARBA00022490"/>
    </source>
</evidence>
<dbReference type="GO" id="GO:0005737">
    <property type="term" value="C:cytoplasm"/>
    <property type="evidence" value="ECO:0007669"/>
    <property type="project" value="UniProtKB-SubCell"/>
</dbReference>
<name>A0AAW1T782_9CHLO</name>
<dbReference type="FunFam" id="3.40.50.150:FF:000052">
    <property type="entry name" value="Probable histone-arginine methyltransferase CARM1"/>
    <property type="match status" value="1"/>
</dbReference>
<organism evidence="16 17">
    <name type="scientific">Apatococcus fuscideae</name>
    <dbReference type="NCBI Taxonomy" id="2026836"/>
    <lineage>
        <taxon>Eukaryota</taxon>
        <taxon>Viridiplantae</taxon>
        <taxon>Chlorophyta</taxon>
        <taxon>core chlorophytes</taxon>
        <taxon>Trebouxiophyceae</taxon>
        <taxon>Chlorellales</taxon>
        <taxon>Chlorellaceae</taxon>
        <taxon>Apatococcus</taxon>
    </lineage>
</organism>
<dbReference type="PROSITE" id="PS51678">
    <property type="entry name" value="SAM_MT_PRMT"/>
    <property type="match status" value="1"/>
</dbReference>
<comment type="caution">
    <text evidence="16">The sequence shown here is derived from an EMBL/GenBank/DDBJ whole genome shotgun (WGS) entry which is preliminary data.</text>
</comment>
<comment type="subcellular location">
    <subcellularLocation>
        <location evidence="2">Cytoplasm</location>
    </subcellularLocation>
    <subcellularLocation>
        <location evidence="1">Nucleus</location>
    </subcellularLocation>
</comment>
<dbReference type="InterPro" id="IPR055135">
    <property type="entry name" value="PRMT_dom"/>
</dbReference>
<dbReference type="Gene3D" id="2.70.160.11">
    <property type="entry name" value="Hnrnp arginine n-methyltransferase1"/>
    <property type="match status" value="1"/>
</dbReference>
<accession>A0AAW1T782</accession>
<evidence type="ECO:0000256" key="13">
    <source>
        <dbReference type="PROSITE-ProRule" id="PRU01015"/>
    </source>
</evidence>
<evidence type="ECO:0000256" key="11">
    <source>
        <dbReference type="ARBA" id="ARBA00023242"/>
    </source>
</evidence>
<evidence type="ECO:0000313" key="16">
    <source>
        <dbReference type="EMBL" id="KAK9864892.1"/>
    </source>
</evidence>
<evidence type="ECO:0000256" key="5">
    <source>
        <dbReference type="ARBA" id="ARBA00022603"/>
    </source>
</evidence>
<dbReference type="GO" id="GO:0005634">
    <property type="term" value="C:nucleus"/>
    <property type="evidence" value="ECO:0007669"/>
    <property type="project" value="UniProtKB-SubCell"/>
</dbReference>
<evidence type="ECO:0000256" key="6">
    <source>
        <dbReference type="ARBA" id="ARBA00022679"/>
    </source>
</evidence>
<dbReference type="Pfam" id="PF22528">
    <property type="entry name" value="PRMT_C"/>
    <property type="match status" value="1"/>
</dbReference>
<dbReference type="EC" id="2.1.1.319" evidence="3"/>
<keyword evidence="8" id="KW-0156">Chromatin regulator</keyword>
<dbReference type="InterPro" id="IPR025799">
    <property type="entry name" value="Arg_MeTrfase"/>
</dbReference>
<evidence type="ECO:0000256" key="1">
    <source>
        <dbReference type="ARBA" id="ARBA00004123"/>
    </source>
</evidence>
<gene>
    <name evidence="16" type="ORF">WJX84_000191</name>
</gene>
<sequence length="825" mass="88376">MPQPLDVEIQRLQLAELGSSAEELAWGGQEVSLTLKADGDRTALSLRSVSAGTELLSCSLQPDTIWQANERLFLVKRPRENGSQAGSIALKCPTTELACQLVAAMQSHIKAVEAAGDAFAKKTDKGSSDLYFYYYGMLQHQQNMLQDYIRTGTYWSAIIENAPDFQGKVVMDVGAGSGILSLFAAQAGAKKVYAVEASAMADFAKILASANAEVGSRVEVVKGRVEEITLPEPVDVLVSEPMGTLLVNERMLETYLFARDRFLVKSGGKMFPRLGRVYACAFSDENLHAELINKAAFWLQPSFYGVDITNLYQPALSGYFGQVVVDAIDPSVLVSPCASRQFDFLEMQEAELHHIVMPLDLEIVCDCRVHGLACWFDILFDGSVQPRWLTTAPGQPTTHWFQLRCVLEQPLAVRAGDHVTGRMELQSHNRQSYDILLTLKAPPVGPGEPEQQAKGKMDLKEPYYRQLNSWWQQPASQEDGMMTGGHAAQDVAASSQGQQDAAAASPASDLFIANMTGDHGLATDGVEIHSKPDPQRTLLATRNCPQPAQTLLLPHTFSGDTGCGGSQCSGDITVTLPSGCPGPWPVLVFIPGFGVPASFYAGIVDGLAQSGFATFQYDRSDPPPANHVEVNFFDELLTWIRTWNATAGSAGTGQLQDSISVAGHSMGGGLAAEAAGRQPNIIKALILLDPVDYPYDDLSVNTISYLTAFGKPCALINAALPCVYSSINGGPASFSSAAAPGSWHAIIANSGHMAFLDPSPAPGELFVNCPSNVDESLVVPPTLHIMVAWLAQQLGEAGTAAQAADDITIWAASQGALGALSLIIK</sequence>
<evidence type="ECO:0000256" key="3">
    <source>
        <dbReference type="ARBA" id="ARBA00011925"/>
    </source>
</evidence>
<dbReference type="AlphaFoldDB" id="A0AAW1T782"/>
<dbReference type="GO" id="GO:0035241">
    <property type="term" value="F:protein-arginine omega-N monomethyltransferase activity"/>
    <property type="evidence" value="ECO:0007669"/>
    <property type="project" value="UniProtKB-ARBA"/>
</dbReference>
<evidence type="ECO:0000256" key="8">
    <source>
        <dbReference type="ARBA" id="ARBA00022853"/>
    </source>
</evidence>
<keyword evidence="11" id="KW-0539">Nucleus</keyword>
<dbReference type="GO" id="GO:0035242">
    <property type="term" value="F:protein-arginine omega-N asymmetric methyltransferase activity"/>
    <property type="evidence" value="ECO:0007669"/>
    <property type="project" value="UniProtKB-EC"/>
</dbReference>
<keyword evidence="9" id="KW-0805">Transcription regulation</keyword>
<protein>
    <recommendedName>
        <fullName evidence="3">type I protein arginine methyltransferase</fullName>
        <ecNumber evidence="3">2.1.1.319</ecNumber>
    </recommendedName>
</protein>
<dbReference type="Proteomes" id="UP001485043">
    <property type="component" value="Unassembled WGS sequence"/>
</dbReference>
<evidence type="ECO:0000256" key="7">
    <source>
        <dbReference type="ARBA" id="ARBA00022691"/>
    </source>
</evidence>
<keyword evidence="5 13" id="KW-0489">Methyltransferase</keyword>
<comment type="catalytic activity">
    <reaction evidence="12">
        <text>L-arginyl-[protein] + 2 S-adenosyl-L-methionine = N(omega),N(omega)-dimethyl-L-arginyl-[protein] + 2 S-adenosyl-L-homocysteine + 2 H(+)</text>
        <dbReference type="Rhea" id="RHEA:48096"/>
        <dbReference type="Rhea" id="RHEA-COMP:10532"/>
        <dbReference type="Rhea" id="RHEA-COMP:11991"/>
        <dbReference type="ChEBI" id="CHEBI:15378"/>
        <dbReference type="ChEBI" id="CHEBI:29965"/>
        <dbReference type="ChEBI" id="CHEBI:57856"/>
        <dbReference type="ChEBI" id="CHEBI:59789"/>
        <dbReference type="ChEBI" id="CHEBI:61897"/>
        <dbReference type="EC" id="2.1.1.319"/>
    </reaction>
</comment>
<dbReference type="InterPro" id="IPR029058">
    <property type="entry name" value="AB_hydrolase_fold"/>
</dbReference>
<evidence type="ECO:0000259" key="15">
    <source>
        <dbReference type="Pfam" id="PF22528"/>
    </source>
</evidence>
<evidence type="ECO:0000256" key="12">
    <source>
        <dbReference type="ARBA" id="ARBA00049086"/>
    </source>
</evidence>
<dbReference type="InterPro" id="IPR022742">
    <property type="entry name" value="Hydrolase_4"/>
</dbReference>
<dbReference type="CDD" id="cd02440">
    <property type="entry name" value="AdoMet_MTases"/>
    <property type="match status" value="1"/>
</dbReference>
<dbReference type="GO" id="GO:0070611">
    <property type="term" value="F:histone H3R2 methyltransferase activity"/>
    <property type="evidence" value="ECO:0007669"/>
    <property type="project" value="TreeGrafter"/>
</dbReference>
<dbReference type="Gene3D" id="3.40.50.1820">
    <property type="entry name" value="alpha/beta hydrolase"/>
    <property type="match status" value="1"/>
</dbReference>